<evidence type="ECO:0008006" key="3">
    <source>
        <dbReference type="Google" id="ProtNLM"/>
    </source>
</evidence>
<dbReference type="SUPFAM" id="SSF63829">
    <property type="entry name" value="Calcium-dependent phosphotriesterase"/>
    <property type="match status" value="1"/>
</dbReference>
<keyword evidence="2" id="KW-1185">Reference proteome</keyword>
<dbReference type="RefSeq" id="WP_044164752.1">
    <property type="nucleotide sequence ID" value="NZ_JACIER010000001.1"/>
</dbReference>
<dbReference type="EMBL" id="JACIER010000001">
    <property type="protein sequence ID" value="MBB4042436.1"/>
    <property type="molecule type" value="Genomic_DNA"/>
</dbReference>
<dbReference type="AlphaFoldDB" id="A0A840CT07"/>
<name>A0A840CT07_9BACE</name>
<proteinExistence type="predicted"/>
<protein>
    <recommendedName>
        <fullName evidence="3">DUF5074 domain-containing protein</fullName>
    </recommendedName>
</protein>
<dbReference type="Pfam" id="PF16819">
    <property type="entry name" value="DUF5074"/>
    <property type="match status" value="1"/>
</dbReference>
<dbReference type="PROSITE" id="PS51257">
    <property type="entry name" value="PROKAR_LIPOPROTEIN"/>
    <property type="match status" value="1"/>
</dbReference>
<sequence>MKKYFLPAIVALSLGFVSCTDDEPEDPQIKQYEDSQPSAVKAAKGFYVANEDWFGHDNGTVNYFKVNGTGYDVVYRAYRAANEGETLGVTTEFGTTWGSYVYLLSKQGNRLVVADANTLKKKAVFTDIGGDGRAFVGVDDQVGYVSHSAGVRRFDIANLQLGDPVEGVTGQVGTMCYAEGRLFALTQKKVYVIDVATNKIEQAMTGTFNALTRSKDGIVWVATSTDFLKINPRTLEEQRMAYPEGIKIGGSWSAWNAGSLCASTQENVLYWGHGKSTWSITAIAQYNIDTQAFNSSFYTLGKNEDKQLSLYAAGIRVDPLTDRVVATVTRGYENFNWVYLIAPNGTLEKEIVVNGGQNSEADGYYWFPAVPFFEDANKPEILTNQILLASNETQTIDLTEKMIDADNTALSIIREVEFADNDLVTSSLKDNVLTVTSKGGIGSTTCKFIAISNGEKVEKTVRVDVVLKK</sequence>
<dbReference type="InterPro" id="IPR015943">
    <property type="entry name" value="WD40/YVTN_repeat-like_dom_sf"/>
</dbReference>
<accession>A0A840CT07</accession>
<dbReference type="InterPro" id="IPR031815">
    <property type="entry name" value="DUF5074"/>
</dbReference>
<dbReference type="Proteomes" id="UP000560658">
    <property type="component" value="Unassembled WGS sequence"/>
</dbReference>
<comment type="caution">
    <text evidence="1">The sequence shown here is derived from an EMBL/GenBank/DDBJ whole genome shotgun (WGS) entry which is preliminary data.</text>
</comment>
<dbReference type="Gene3D" id="2.130.10.10">
    <property type="entry name" value="YVTN repeat-like/Quinoprotein amine dehydrogenase"/>
    <property type="match status" value="1"/>
</dbReference>
<reference evidence="1" key="1">
    <citation type="submission" date="2020-08" db="EMBL/GenBank/DDBJ databases">
        <title>Genomic Encyclopedia of Type Strains, Phase IV (KMG-IV): sequencing the most valuable type-strain genomes for metagenomic binning, comparative biology and taxonomic classification.</title>
        <authorList>
            <person name="Goeker M."/>
        </authorList>
    </citation>
    <scope>NUCLEOTIDE SEQUENCE [LARGE SCALE GENOMIC DNA]</scope>
    <source>
        <strain evidence="1">DSM 105720</strain>
    </source>
</reference>
<organism evidence="1 2">
    <name type="scientific">Bacteroides reticulotermitis</name>
    <dbReference type="NCBI Taxonomy" id="1133319"/>
    <lineage>
        <taxon>Bacteria</taxon>
        <taxon>Pseudomonadati</taxon>
        <taxon>Bacteroidota</taxon>
        <taxon>Bacteroidia</taxon>
        <taxon>Bacteroidales</taxon>
        <taxon>Bacteroidaceae</taxon>
        <taxon>Bacteroides</taxon>
    </lineage>
</organism>
<gene>
    <name evidence="1" type="ORF">GGR06_000195</name>
</gene>
<evidence type="ECO:0000313" key="1">
    <source>
        <dbReference type="EMBL" id="MBB4042436.1"/>
    </source>
</evidence>
<evidence type="ECO:0000313" key="2">
    <source>
        <dbReference type="Proteomes" id="UP000560658"/>
    </source>
</evidence>